<dbReference type="RefSeq" id="WP_140469153.1">
    <property type="nucleotide sequence ID" value="NZ_RCYZ01000009.1"/>
</dbReference>
<proteinExistence type="predicted"/>
<organism evidence="1 2">
    <name type="scientific">Hymenobacter nivis</name>
    <dbReference type="NCBI Taxonomy" id="1850093"/>
    <lineage>
        <taxon>Bacteria</taxon>
        <taxon>Pseudomonadati</taxon>
        <taxon>Bacteroidota</taxon>
        <taxon>Cytophagia</taxon>
        <taxon>Cytophagales</taxon>
        <taxon>Hymenobacteraceae</taxon>
        <taxon>Hymenobacter</taxon>
    </lineage>
</organism>
<evidence type="ECO:0000313" key="2">
    <source>
        <dbReference type="Proteomes" id="UP000317646"/>
    </source>
</evidence>
<protein>
    <submittedName>
        <fullName evidence="1">STAS/SEC14 domain-containing protein</fullName>
    </submittedName>
</protein>
<dbReference type="Proteomes" id="UP000317646">
    <property type="component" value="Unassembled WGS sequence"/>
</dbReference>
<sequence>MKTEIKNVFGKVIFTAEYDAVNRLVHQQWFGYQTRGGIVAASNAGLEIIARHRCPRLLNDNTAVLGPWDHAVDWLAQDWTPRAIAAGLTHCAHIVSPESFAALSAEALISGVAGSFELRMFSNEPTARAWLQMAR</sequence>
<dbReference type="EMBL" id="RCYZ01000009">
    <property type="protein sequence ID" value="TPG62417.1"/>
    <property type="molecule type" value="Genomic_DNA"/>
</dbReference>
<dbReference type="OrthoDB" id="882485at2"/>
<accession>A0A502GJF3</accession>
<gene>
    <name evidence="1" type="ORF">EAH73_19690</name>
</gene>
<comment type="caution">
    <text evidence="1">The sequence shown here is derived from an EMBL/GenBank/DDBJ whole genome shotgun (WGS) entry which is preliminary data.</text>
</comment>
<name>A0A502GJF3_9BACT</name>
<keyword evidence="2" id="KW-1185">Reference proteome</keyword>
<evidence type="ECO:0000313" key="1">
    <source>
        <dbReference type="EMBL" id="TPG62417.1"/>
    </source>
</evidence>
<reference evidence="1 2" key="1">
    <citation type="journal article" date="2019" name="Environ. Microbiol.">
        <title>Species interactions and distinct microbial communities in high Arctic permafrost affected cryosols are associated with the CH4 and CO2 gas fluxes.</title>
        <authorList>
            <person name="Altshuler I."/>
            <person name="Hamel J."/>
            <person name="Turney S."/>
            <person name="Magnuson E."/>
            <person name="Levesque R."/>
            <person name="Greer C."/>
            <person name="Whyte L.G."/>
        </authorList>
    </citation>
    <scope>NUCLEOTIDE SEQUENCE [LARGE SCALE GENOMIC DNA]</scope>
    <source>
        <strain evidence="1 2">S9.2P</strain>
    </source>
</reference>
<dbReference type="AlphaFoldDB" id="A0A502GJF3"/>